<name>A0AAJ2P2B4_OENOE</name>
<dbReference type="EMBL" id="WERV01000001">
    <property type="protein sequence ID" value="MDV7714352.1"/>
    <property type="molecule type" value="Genomic_DNA"/>
</dbReference>
<comment type="similarity">
    <text evidence="1 3">Belongs to the short-chain dehydrogenases/reductases (SDR) family.</text>
</comment>
<dbReference type="PANTHER" id="PTHR44169:SF6">
    <property type="entry name" value="NADPH-DEPENDENT 1-ACYLDIHYDROXYACETONE PHOSPHATE REDUCTASE"/>
    <property type="match status" value="1"/>
</dbReference>
<protein>
    <submittedName>
        <fullName evidence="4">SDR family NAD(P)-dependent oxidoreductase</fullName>
    </submittedName>
</protein>
<dbReference type="PRINTS" id="PR00081">
    <property type="entry name" value="GDHRDH"/>
</dbReference>
<dbReference type="SUPFAM" id="SSF51735">
    <property type="entry name" value="NAD(P)-binding Rossmann-fold domains"/>
    <property type="match status" value="1"/>
</dbReference>
<dbReference type="PRINTS" id="PR00080">
    <property type="entry name" value="SDRFAMILY"/>
</dbReference>
<dbReference type="AlphaFoldDB" id="A0AAJ2P2B4"/>
<dbReference type="GO" id="GO:0016491">
    <property type="term" value="F:oxidoreductase activity"/>
    <property type="evidence" value="ECO:0007669"/>
    <property type="project" value="UniProtKB-KW"/>
</dbReference>
<dbReference type="PANTHER" id="PTHR44169">
    <property type="entry name" value="NADPH-DEPENDENT 1-ACYLDIHYDROXYACETONE PHOSPHATE REDUCTASE"/>
    <property type="match status" value="1"/>
</dbReference>
<evidence type="ECO:0000256" key="3">
    <source>
        <dbReference type="RuleBase" id="RU000363"/>
    </source>
</evidence>
<organism evidence="4 5">
    <name type="scientific">Oenococcus oeni</name>
    <name type="common">Leuconostoc oenos</name>
    <dbReference type="NCBI Taxonomy" id="1247"/>
    <lineage>
        <taxon>Bacteria</taxon>
        <taxon>Bacillati</taxon>
        <taxon>Bacillota</taxon>
        <taxon>Bacilli</taxon>
        <taxon>Lactobacillales</taxon>
        <taxon>Lactobacillaceae</taxon>
        <taxon>Oenococcus</taxon>
    </lineage>
</organism>
<dbReference type="InterPro" id="IPR002347">
    <property type="entry name" value="SDR_fam"/>
</dbReference>
<evidence type="ECO:0000313" key="4">
    <source>
        <dbReference type="EMBL" id="MDV7714352.1"/>
    </source>
</evidence>
<gene>
    <name evidence="4" type="ORF">GA838_00960</name>
</gene>
<dbReference type="Gene3D" id="3.40.50.720">
    <property type="entry name" value="NAD(P)-binding Rossmann-like Domain"/>
    <property type="match status" value="1"/>
</dbReference>
<accession>A0AAJ2P2B4</accession>
<sequence>MEKQKTVIITGASSGMGFAAAELFSKHGWQVFAGARRLERMKELKKFGVETFFLDLSKDDSIETFFRQVLQKNDDIDVLINNAGYGEYGSLEDTPIEQARAQFQVNVFAAMRLTQLLLPFMRKQHKGRIINISSIAGFLYTPLGGWYDATKHALETLTDTLRLETESFGIQAILIEPGGTRSEWLETALKNARKNTPKKSVYYSLIDAFDKMFSPMSSKRSSRDLAELFYQAATVEHPKTRYADGFSNRTVIWAFRHLPYSLTDMVMKKLMK</sequence>
<comment type="caution">
    <text evidence="4">The sequence shown here is derived from an EMBL/GenBank/DDBJ whole genome shotgun (WGS) entry which is preliminary data.</text>
</comment>
<dbReference type="Proteomes" id="UP001281024">
    <property type="component" value="Unassembled WGS sequence"/>
</dbReference>
<dbReference type="CDD" id="cd05374">
    <property type="entry name" value="17beta-HSD-like_SDR_c"/>
    <property type="match status" value="1"/>
</dbReference>
<reference evidence="4" key="1">
    <citation type="submission" date="2019-10" db="EMBL/GenBank/DDBJ databases">
        <title>Malate fermentation in French cider.</title>
        <authorList>
            <person name="Cousin F.J."/>
            <person name="Medina Fernandez S."/>
            <person name="Misery B."/>
            <person name="Laplace J.-M."/>
            <person name="Cretenet M."/>
        </authorList>
    </citation>
    <scope>NUCLEOTIDE SEQUENCE</scope>
    <source>
        <strain evidence="4">UCMA15129</strain>
    </source>
</reference>
<evidence type="ECO:0000256" key="2">
    <source>
        <dbReference type="ARBA" id="ARBA00023002"/>
    </source>
</evidence>
<dbReference type="InterPro" id="IPR036291">
    <property type="entry name" value="NAD(P)-bd_dom_sf"/>
</dbReference>
<proteinExistence type="inferred from homology"/>
<dbReference type="RefSeq" id="WP_317767774.1">
    <property type="nucleotide sequence ID" value="NZ_WERV01000001.1"/>
</dbReference>
<evidence type="ECO:0000313" key="5">
    <source>
        <dbReference type="Proteomes" id="UP001281024"/>
    </source>
</evidence>
<keyword evidence="2" id="KW-0560">Oxidoreductase</keyword>
<evidence type="ECO:0000256" key="1">
    <source>
        <dbReference type="ARBA" id="ARBA00006484"/>
    </source>
</evidence>
<dbReference type="Pfam" id="PF00106">
    <property type="entry name" value="adh_short"/>
    <property type="match status" value="1"/>
</dbReference>